<evidence type="ECO:0008006" key="4">
    <source>
        <dbReference type="Google" id="ProtNLM"/>
    </source>
</evidence>
<evidence type="ECO:0000256" key="1">
    <source>
        <dbReference type="SAM" id="MobiDB-lite"/>
    </source>
</evidence>
<comment type="caution">
    <text evidence="2">The sequence shown here is derived from an EMBL/GenBank/DDBJ whole genome shotgun (WGS) entry which is preliminary data.</text>
</comment>
<gene>
    <name evidence="2" type="ORF">CLV92_106228</name>
</gene>
<dbReference type="RefSeq" id="WP_211291031.1">
    <property type="nucleotide sequence ID" value="NZ_PTJD01000006.1"/>
</dbReference>
<keyword evidence="3" id="KW-1185">Reference proteome</keyword>
<dbReference type="EMBL" id="PTJD01000006">
    <property type="protein sequence ID" value="PPK95405.1"/>
    <property type="molecule type" value="Genomic_DNA"/>
</dbReference>
<dbReference type="AlphaFoldDB" id="A0A2S6IML8"/>
<name>A0A2S6IML8_9ACTN</name>
<sequence>MPDAREPHRYHRPVLRGPDALAEMAGGLDPAEREEAAHAVAAALVRGARSADDAEVTRRIVQLAEDEGLDLIASLWADAPPDSLPGALWRLYALRTWVRSDADAVARQFREGRKRAPVHEVVAGVAEPPGPAEVAALVDAVLTGVAGGDLAVTFERAAAFCRVVAVGRAHHADEVGAGRRPHELDVRHGGSDAEDGHDSATAMTRSAGRLLRTAEQLEAAAHRWREDEPL</sequence>
<evidence type="ECO:0000313" key="2">
    <source>
        <dbReference type="EMBL" id="PPK95405.1"/>
    </source>
</evidence>
<protein>
    <recommendedName>
        <fullName evidence="4">Thymidine phosphorylase</fullName>
    </recommendedName>
</protein>
<accession>A0A2S6IML8</accession>
<reference evidence="2 3" key="1">
    <citation type="submission" date="2018-02" db="EMBL/GenBank/DDBJ databases">
        <title>Genomic Encyclopedia of Archaeal and Bacterial Type Strains, Phase II (KMG-II): from individual species to whole genera.</title>
        <authorList>
            <person name="Goeker M."/>
        </authorList>
    </citation>
    <scope>NUCLEOTIDE SEQUENCE [LARGE SCALE GENOMIC DNA]</scope>
    <source>
        <strain evidence="2 3">DSM 22857</strain>
    </source>
</reference>
<organism evidence="2 3">
    <name type="scientific">Kineococcus xinjiangensis</name>
    <dbReference type="NCBI Taxonomy" id="512762"/>
    <lineage>
        <taxon>Bacteria</taxon>
        <taxon>Bacillati</taxon>
        <taxon>Actinomycetota</taxon>
        <taxon>Actinomycetes</taxon>
        <taxon>Kineosporiales</taxon>
        <taxon>Kineosporiaceae</taxon>
        <taxon>Kineococcus</taxon>
    </lineage>
</organism>
<proteinExistence type="predicted"/>
<feature type="compositionally biased region" description="Basic and acidic residues" evidence="1">
    <location>
        <begin position="175"/>
        <end position="198"/>
    </location>
</feature>
<feature type="region of interest" description="Disordered" evidence="1">
    <location>
        <begin position="175"/>
        <end position="199"/>
    </location>
</feature>
<evidence type="ECO:0000313" key="3">
    <source>
        <dbReference type="Proteomes" id="UP000239485"/>
    </source>
</evidence>
<dbReference type="Proteomes" id="UP000239485">
    <property type="component" value="Unassembled WGS sequence"/>
</dbReference>